<dbReference type="PROSITE" id="PS01124">
    <property type="entry name" value="HTH_ARAC_FAMILY_2"/>
    <property type="match status" value="1"/>
</dbReference>
<dbReference type="PANTHER" id="PTHR47893:SF1">
    <property type="entry name" value="REGULATORY PROTEIN PCHR"/>
    <property type="match status" value="1"/>
</dbReference>
<dbReference type="PANTHER" id="PTHR47893">
    <property type="entry name" value="REGULATORY PROTEIN PCHR"/>
    <property type="match status" value="1"/>
</dbReference>
<evidence type="ECO:0000259" key="4">
    <source>
        <dbReference type="PROSITE" id="PS01124"/>
    </source>
</evidence>
<dbReference type="Proteomes" id="UP000267585">
    <property type="component" value="Unassembled WGS sequence"/>
</dbReference>
<dbReference type="OrthoDB" id="799767at2"/>
<dbReference type="Gene3D" id="1.10.10.60">
    <property type="entry name" value="Homeodomain-like"/>
    <property type="match status" value="2"/>
</dbReference>
<dbReference type="Pfam" id="PF12833">
    <property type="entry name" value="HTH_18"/>
    <property type="match status" value="1"/>
</dbReference>
<comment type="caution">
    <text evidence="5">The sequence shown here is derived from an EMBL/GenBank/DDBJ whole genome shotgun (WGS) entry which is preliminary data.</text>
</comment>
<keyword evidence="1" id="KW-0805">Transcription regulation</keyword>
<dbReference type="SMART" id="SM00342">
    <property type="entry name" value="HTH_ARAC"/>
    <property type="match status" value="1"/>
</dbReference>
<evidence type="ECO:0000313" key="6">
    <source>
        <dbReference type="Proteomes" id="UP000267585"/>
    </source>
</evidence>
<feature type="domain" description="HTH araC/xylS-type" evidence="4">
    <location>
        <begin position="240"/>
        <end position="338"/>
    </location>
</feature>
<dbReference type="RefSeq" id="WP_126164226.1">
    <property type="nucleotide sequence ID" value="NZ_RQPJ01000024.1"/>
</dbReference>
<evidence type="ECO:0000313" key="5">
    <source>
        <dbReference type="EMBL" id="RTE51688.1"/>
    </source>
</evidence>
<dbReference type="InterPro" id="IPR053142">
    <property type="entry name" value="PchR_regulatory_protein"/>
</dbReference>
<dbReference type="GO" id="GO:0003700">
    <property type="term" value="F:DNA-binding transcription factor activity"/>
    <property type="evidence" value="ECO:0007669"/>
    <property type="project" value="InterPro"/>
</dbReference>
<dbReference type="PROSITE" id="PS00041">
    <property type="entry name" value="HTH_ARAC_FAMILY_1"/>
    <property type="match status" value="1"/>
</dbReference>
<evidence type="ECO:0000256" key="3">
    <source>
        <dbReference type="ARBA" id="ARBA00023163"/>
    </source>
</evidence>
<gene>
    <name evidence="5" type="ORF">EHW67_20250</name>
</gene>
<evidence type="ECO:0000256" key="2">
    <source>
        <dbReference type="ARBA" id="ARBA00023125"/>
    </source>
</evidence>
<keyword evidence="6" id="KW-1185">Reference proteome</keyword>
<name>A0A430JY69_9FLAO</name>
<dbReference type="InterPro" id="IPR009057">
    <property type="entry name" value="Homeodomain-like_sf"/>
</dbReference>
<keyword evidence="3" id="KW-0804">Transcription</keyword>
<dbReference type="InterPro" id="IPR018062">
    <property type="entry name" value="HTH_AraC-typ_CS"/>
</dbReference>
<reference evidence="5 6" key="1">
    <citation type="submission" date="2018-11" db="EMBL/GenBank/DDBJ databases">
        <title>Arenibacter aquaticus sp.nov., a marine bacterium isolated from surface seawater in the South China Sea.</title>
        <authorList>
            <person name="Guo J."/>
            <person name="Sun J."/>
        </authorList>
    </citation>
    <scope>NUCLEOTIDE SEQUENCE [LARGE SCALE GENOMIC DNA]</scope>
    <source>
        <strain evidence="5 6">GUO666</strain>
    </source>
</reference>
<evidence type="ECO:0000256" key="1">
    <source>
        <dbReference type="ARBA" id="ARBA00023015"/>
    </source>
</evidence>
<keyword evidence="2" id="KW-0238">DNA-binding</keyword>
<dbReference type="GO" id="GO:0043565">
    <property type="term" value="F:sequence-specific DNA binding"/>
    <property type="evidence" value="ECO:0007669"/>
    <property type="project" value="InterPro"/>
</dbReference>
<dbReference type="EMBL" id="RQPJ01000024">
    <property type="protein sequence ID" value="RTE51688.1"/>
    <property type="molecule type" value="Genomic_DNA"/>
</dbReference>
<dbReference type="InterPro" id="IPR018060">
    <property type="entry name" value="HTH_AraC"/>
</dbReference>
<accession>A0A430JY69</accession>
<organism evidence="5 6">
    <name type="scientific">Arenibacter aquaticus</name>
    <dbReference type="NCBI Taxonomy" id="2489054"/>
    <lineage>
        <taxon>Bacteria</taxon>
        <taxon>Pseudomonadati</taxon>
        <taxon>Bacteroidota</taxon>
        <taxon>Flavobacteriia</taxon>
        <taxon>Flavobacteriales</taxon>
        <taxon>Flavobacteriaceae</taxon>
        <taxon>Arenibacter</taxon>
    </lineage>
</organism>
<dbReference type="AlphaFoldDB" id="A0A430JY69"/>
<sequence length="340" mass="38203">MEITRKELLVTNKEVKAYGSGNFRGCGSTDGEADYIVLQKSSSIFISDKLKGGAEGWQEEIRMDNALILIRKLTLQDDYLEEIKVQGSYVGIHFVLEGSYEYTLMGGALRKGIYSGSYTIHPWSKDLIGLKLSGEKVVALEVFFQEGFLEELLGKEYNVNSNGLPESIAKSLSNKTKPITMRLQWMIGEILDCDLSSHAKANYLESKIRLLLIDLFLGQETQSKTEKEVLLSAIDYEAIENLAHYIETHLKNPLTIKELSAIVGYNTTKLKSHFKQVYGTTIFKYITQLRMEKAKTLIRADNYTVAQAAYEVGYSNPQHFTVAFKKTMGCLPSSLLGTNQ</sequence>
<proteinExistence type="predicted"/>
<dbReference type="SUPFAM" id="SSF46689">
    <property type="entry name" value="Homeodomain-like"/>
    <property type="match status" value="2"/>
</dbReference>
<protein>
    <submittedName>
        <fullName evidence="5">AraC family transcriptional regulator</fullName>
    </submittedName>
</protein>